<evidence type="ECO:0000313" key="1">
    <source>
        <dbReference type="EMBL" id="RAP37891.1"/>
    </source>
</evidence>
<proteinExistence type="predicted"/>
<comment type="caution">
    <text evidence="1">The sequence shown here is derived from an EMBL/GenBank/DDBJ whole genome shotgun (WGS) entry which is preliminary data.</text>
</comment>
<sequence length="1442" mass="165356">MDNEIREFIGKTLASLSDMAKEIESTDPLQTMHEKAIRAYTLHCHQVFVELSESENISEALEQALKDNWELIKKSLLSYTALPFHPVTAFWCDAAKWVALSKPKSQEPANPLLFLIPGLQCVVSVHEDYPDLLPVSNQTTGKWEMDLLKIISTHILNDAGTHLIPLRCLLRQDEAVGLPTIYNPYIDDDTDPSVVQLNEKEIFRIFHFSLDTQTIYESKQQFDALAANNDDLLGQLTLLRKKMKENSVHGRGSELAAGQFFDKSLMDFITWYNAIEDHSNEPEEIHQYIQRLRGFSGPVVNPFNKGLIVETLEIVEQLPPEDNEFFQNYFAPLKTLVAMDKPDEQQLEEARQIIYNLLVQLGIIASSTNIPPLQRVLPETLADKVSSLKRYAFKKDNRENPSTCLSILGTRLDELLIKYHEVLAKIKTSTNRQQSLAEEALKILKAAKEAFQRKLDNSEPLNGHDKLPLNPQVLDKLQISYSFQEPEDLDILESLSPDEITSICNDGRLAASLLDPRVRDQLILFALTTSTDKLHALLKGLSMSLLPFHQKALDRLIPLLRHLSEALDIEQCRAVYETTKDYLVRLCINRPSQFSWDLIAELDQQKNNLLLGTIIDELSKRITTADSFCKVYRVISTHNTEKRTVFFNQMRGKLPSLMNTVNNRTLVYKKLSPEHRMIIFPNGLAYQSVPVKTFNEFKSLYSNLHDYEQRDLFQPYKGQLAAWVQSSAQLLQLLRILIPAHFDELLSEIQLDKLEKTSPTEVRSALESKYVGSYIPRRYLHLLVTLTDFSNIGSFHSLSHAIQLIHQERQRVFEKASVYTVGSSSSVTGCALELLDAEDRQFLLSSEQHINTLFESVEFRLGELSRIGTYAVVNVLQGLSIQQRDSVFDKYIIPHLRDLLKTTTDWKNLLIYLSPQQREIINRFVFHNLENLELFSDMNSFNRAPFQYLDEGQCRIIFSTQKEVLLEGIKSFKSFSEFLRKTGRPNKENKEIFDLFKYRFCRWQGKSAFTLGTLFSCLGPSELQEAFDLLKRFIPDLIKSAKDLVSIGRFLTKAQLQEISPRIKLETHEHSLEETALELGTMKPGEWAATIETIFDFLPRQIHSPRQFSRLSSFLSNTQCRDLFLLCVDNLVSLSDVNQSIEFLKSLRLTQACMIYREAGKKCPELLTTGIFESLVDTFNSAPLSSLSQKEFINLGKYLSISECQLLFSKTIHKMTPALTTASDYLNLLQSLEFEQAYVIYLEIARELSEDLHLSRTIFCLLLESLSGDPDKFLRICNNPYFPLSYWIRNLDDFIFFMEKNLFLNTELLFKAATPILQTFNPSASEIDRLRQRLSPAECAATIKCFPAQEQEGQPGIDSPGTNSHAFFGSTKRKAVNECRDSKRLRREMIDCGHTYNLSDEEEPSLARSIESLFTGWNETCDDWLREEPESESMDFETGFIR</sequence>
<dbReference type="EMBL" id="MVJN01000002">
    <property type="protein sequence ID" value="RAP37891.1"/>
    <property type="molecule type" value="Genomic_DNA"/>
</dbReference>
<dbReference type="Proteomes" id="UP000249458">
    <property type="component" value="Unassembled WGS sequence"/>
</dbReference>
<name>A0A364LLZ7_9GAMM</name>
<reference evidence="1 2" key="1">
    <citation type="submission" date="2017-02" db="EMBL/GenBank/DDBJ databases">
        <title>Legionella quilivanii strain from human: case report and whole genome sequencing analysis.</title>
        <authorList>
            <person name="Lalancette C."/>
            <person name="Leduc J.-M."/>
            <person name="Levesque S."/>
            <person name="Fournier E."/>
            <person name="Saoud J."/>
            <person name="Faucher S.P."/>
            <person name="Bernard K."/>
            <person name="Martineau C."/>
            <person name="Longtin J."/>
        </authorList>
    </citation>
    <scope>NUCLEOTIDE SEQUENCE [LARGE SCALE GENOMIC DNA]</scope>
    <source>
        <strain evidence="1 2">ID143958</strain>
    </source>
</reference>
<evidence type="ECO:0000313" key="2">
    <source>
        <dbReference type="Proteomes" id="UP000249458"/>
    </source>
</evidence>
<dbReference type="RefSeq" id="WP_112218438.1">
    <property type="nucleotide sequence ID" value="NZ_MVJN01000002.1"/>
</dbReference>
<accession>A0A364LLZ7</accession>
<protein>
    <submittedName>
        <fullName evidence="1">Uncharacterized protein</fullName>
    </submittedName>
</protein>
<organism evidence="1 2">
    <name type="scientific">Legionella quinlivanii</name>
    <dbReference type="NCBI Taxonomy" id="45073"/>
    <lineage>
        <taxon>Bacteria</taxon>
        <taxon>Pseudomonadati</taxon>
        <taxon>Pseudomonadota</taxon>
        <taxon>Gammaproteobacteria</taxon>
        <taxon>Legionellales</taxon>
        <taxon>Legionellaceae</taxon>
        <taxon>Legionella</taxon>
    </lineage>
</organism>
<gene>
    <name evidence="1" type="ORF">B1207_02570</name>
</gene>